<evidence type="ECO:0000313" key="1">
    <source>
        <dbReference type="EMBL" id="KKL85177.1"/>
    </source>
</evidence>
<proteinExistence type="predicted"/>
<dbReference type="AlphaFoldDB" id="A0A0F9ICQ3"/>
<evidence type="ECO:0008006" key="2">
    <source>
        <dbReference type="Google" id="ProtNLM"/>
    </source>
</evidence>
<dbReference type="EMBL" id="LAZR01021481">
    <property type="protein sequence ID" value="KKL85177.1"/>
    <property type="molecule type" value="Genomic_DNA"/>
</dbReference>
<gene>
    <name evidence="1" type="ORF">LCGC14_1957350</name>
</gene>
<comment type="caution">
    <text evidence="1">The sequence shown here is derived from an EMBL/GenBank/DDBJ whole genome shotgun (WGS) entry which is preliminary data.</text>
</comment>
<accession>A0A0F9ICQ3</accession>
<reference evidence="1" key="1">
    <citation type="journal article" date="2015" name="Nature">
        <title>Complex archaea that bridge the gap between prokaryotes and eukaryotes.</title>
        <authorList>
            <person name="Spang A."/>
            <person name="Saw J.H."/>
            <person name="Jorgensen S.L."/>
            <person name="Zaremba-Niedzwiedzka K."/>
            <person name="Martijn J."/>
            <person name="Lind A.E."/>
            <person name="van Eijk R."/>
            <person name="Schleper C."/>
            <person name="Guy L."/>
            <person name="Ettema T.J."/>
        </authorList>
    </citation>
    <scope>NUCLEOTIDE SEQUENCE</scope>
</reference>
<organism evidence="1">
    <name type="scientific">marine sediment metagenome</name>
    <dbReference type="NCBI Taxonomy" id="412755"/>
    <lineage>
        <taxon>unclassified sequences</taxon>
        <taxon>metagenomes</taxon>
        <taxon>ecological metagenomes</taxon>
    </lineage>
</organism>
<sequence length="94" mass="9381">MEAELIGISGLGGTALVWAIVQGLRGAIGTNIIRDSLTPPLAVAVGIGLNCLLKLDNVADLAEASWTGTVLLGIMAGLSASGIHSFGKKVLNGG</sequence>
<name>A0A0F9ICQ3_9ZZZZ</name>
<protein>
    <recommendedName>
        <fullName evidence="2">Holin</fullName>
    </recommendedName>
</protein>